<feature type="site" description="Transition state stabilizer" evidence="3">
    <location>
        <position position="130"/>
    </location>
</feature>
<dbReference type="Gene3D" id="3.40.50.2000">
    <property type="entry name" value="Glycogen Phosphorylase B"/>
    <property type="match status" value="1"/>
</dbReference>
<dbReference type="GO" id="GO:0005886">
    <property type="term" value="C:plasma membrane"/>
    <property type="evidence" value="ECO:0007669"/>
    <property type="project" value="UniProtKB-SubCell"/>
</dbReference>
<protein>
    <recommendedName>
        <fullName evidence="4">3-deoxy-D-manno-octulosonic acid transferase</fullName>
        <shortName evidence="4">Kdo transferase</shortName>
        <ecNumber evidence="4">2.4.99.12</ecNumber>
    </recommendedName>
    <alternativeName>
        <fullName evidence="4">Lipid IV(A) 3-deoxy-D-manno-octulosonic acid transferase</fullName>
    </alternativeName>
</protein>
<dbReference type="InterPro" id="IPR039901">
    <property type="entry name" value="Kdotransferase"/>
</dbReference>
<dbReference type="InterPro" id="IPR038107">
    <property type="entry name" value="Glycos_transf_N_sf"/>
</dbReference>
<keyword evidence="4" id="KW-0472">Membrane</keyword>
<proteinExistence type="inferred from homology"/>
<evidence type="ECO:0000256" key="3">
    <source>
        <dbReference type="PIRSR" id="PIRSR639901-2"/>
    </source>
</evidence>
<comment type="subcellular location">
    <subcellularLocation>
        <location evidence="4">Cell membrane</location>
    </subcellularLocation>
</comment>
<dbReference type="EC" id="2.4.99.12" evidence="4"/>
<dbReference type="PANTHER" id="PTHR42755">
    <property type="entry name" value="3-DEOXY-MANNO-OCTULOSONATE CYTIDYLYLTRANSFERASE"/>
    <property type="match status" value="1"/>
</dbReference>
<evidence type="ECO:0000313" key="7">
    <source>
        <dbReference type="Proteomes" id="UP000317691"/>
    </source>
</evidence>
<dbReference type="UniPathway" id="UPA00958"/>
<dbReference type="InterPro" id="IPR007507">
    <property type="entry name" value="Glycos_transf_N"/>
</dbReference>
<sequence length="458" mass="48554">MAIGLAAYRAATSFLGPPVASLLGRLGPVDGIWRAGFRGAGTETHRATGTVWVHAASMGEVGMARTWIEELLARGERSPVLLTTRTRTGLERARRELGDRVAARIAPHDLPGIVGSVLDDARPRRIDVIETEIWPNMLVEARRRSSPVTFVCAAISERSTARLRSLGIAGRALFGEGIFALPQSEAHAARFESLGVPQERIRMMGDLKAAGAARGVPEGRPFASRPALIFGSLRPGEEGAALRMGVQLERHRVRTAMESGEAKARQDREGIFEGRSRALLVIAPRHADGEARVRAVFASSGFELAARDEATRGTDVVSWIDEVSRRPGMRAALLATRGELDRAYGAAWGAVIGGTFAPFGGHNVWEPAARACPVLVGPYHAQVATAIDAIVGEGGGRIVTGAEERLREALDSWLADPELERVGAAAARAAARASGATERGIAALAAWGLLPKSAPAIA</sequence>
<dbReference type="GO" id="GO:0009245">
    <property type="term" value="P:lipid A biosynthetic process"/>
    <property type="evidence" value="ECO:0007669"/>
    <property type="project" value="TreeGrafter"/>
</dbReference>
<gene>
    <name evidence="6" type="ORF">E6K79_01575</name>
</gene>
<dbReference type="PANTHER" id="PTHR42755:SF1">
    <property type="entry name" value="3-DEOXY-D-MANNO-OCTULOSONIC ACID TRANSFERASE, MITOCHONDRIAL-RELATED"/>
    <property type="match status" value="1"/>
</dbReference>
<comment type="function">
    <text evidence="4">Involved in lipopolysaccharide (LPS) biosynthesis. Catalyzes the transfer of 3-deoxy-D-manno-octulosonate (Kdo) residue(s) from CMP-Kdo to lipid IV(A), the tetraacyldisaccharide-1,4'-bisphosphate precursor of lipid A.</text>
</comment>
<comment type="caution">
    <text evidence="6">The sequence shown here is derived from an EMBL/GenBank/DDBJ whole genome shotgun (WGS) entry which is preliminary data.</text>
</comment>
<dbReference type="Gene3D" id="3.40.50.11720">
    <property type="entry name" value="3-Deoxy-D-manno-octulosonic-acid transferase, N-terminal domain"/>
    <property type="match status" value="1"/>
</dbReference>
<name>A0A538TSP1_UNCEI</name>
<dbReference type="AlphaFoldDB" id="A0A538TSP1"/>
<dbReference type="EMBL" id="VBOZ01000008">
    <property type="protein sequence ID" value="TMQ66637.1"/>
    <property type="molecule type" value="Genomic_DNA"/>
</dbReference>
<feature type="active site" description="Proton acceptor" evidence="2">
    <location>
        <position position="60"/>
    </location>
</feature>
<dbReference type="GO" id="GO:0009244">
    <property type="term" value="P:lipopolysaccharide core region biosynthetic process"/>
    <property type="evidence" value="ECO:0007669"/>
    <property type="project" value="UniProtKB-UniRule"/>
</dbReference>
<comment type="similarity">
    <text evidence="4">Belongs to the glycosyltransferase group 1 family.</text>
</comment>
<keyword evidence="1 4" id="KW-0808">Transferase</keyword>
<dbReference type="GO" id="GO:0043842">
    <property type="term" value="F:Kdo transferase activity"/>
    <property type="evidence" value="ECO:0007669"/>
    <property type="project" value="UniProtKB-EC"/>
</dbReference>
<evidence type="ECO:0000256" key="1">
    <source>
        <dbReference type="ARBA" id="ARBA00022679"/>
    </source>
</evidence>
<keyword evidence="4" id="KW-1003">Cell membrane</keyword>
<dbReference type="Pfam" id="PF04413">
    <property type="entry name" value="Glycos_transf_N"/>
    <property type="match status" value="1"/>
</dbReference>
<evidence type="ECO:0000259" key="5">
    <source>
        <dbReference type="Pfam" id="PF04413"/>
    </source>
</evidence>
<keyword evidence="4" id="KW-0448">Lipopolysaccharide biosynthesis</keyword>
<comment type="pathway">
    <text evidence="4">Bacterial outer membrane biogenesis; LPS core biosynthesis.</text>
</comment>
<reference evidence="6 7" key="1">
    <citation type="journal article" date="2019" name="Nat. Microbiol.">
        <title>Mediterranean grassland soil C-N compound turnover is dependent on rainfall and depth, and is mediated by genomically divergent microorganisms.</title>
        <authorList>
            <person name="Diamond S."/>
            <person name="Andeer P.F."/>
            <person name="Li Z."/>
            <person name="Crits-Christoph A."/>
            <person name="Burstein D."/>
            <person name="Anantharaman K."/>
            <person name="Lane K.R."/>
            <person name="Thomas B.C."/>
            <person name="Pan C."/>
            <person name="Northen T.R."/>
            <person name="Banfield J.F."/>
        </authorList>
    </citation>
    <scope>NUCLEOTIDE SEQUENCE [LARGE SCALE GENOMIC DNA]</scope>
    <source>
        <strain evidence="6">WS_9</strain>
    </source>
</reference>
<evidence type="ECO:0000256" key="2">
    <source>
        <dbReference type="PIRSR" id="PIRSR639901-1"/>
    </source>
</evidence>
<feature type="site" description="Transition state stabilizer" evidence="3">
    <location>
        <position position="208"/>
    </location>
</feature>
<feature type="domain" description="3-deoxy-D-manno-octulosonic-acid transferase N-terminal" evidence="5">
    <location>
        <begin position="45"/>
        <end position="209"/>
    </location>
</feature>
<dbReference type="Proteomes" id="UP000317691">
    <property type="component" value="Unassembled WGS sequence"/>
</dbReference>
<evidence type="ECO:0000256" key="4">
    <source>
        <dbReference type="RuleBase" id="RU365103"/>
    </source>
</evidence>
<organism evidence="6 7">
    <name type="scientific">Eiseniibacteriota bacterium</name>
    <dbReference type="NCBI Taxonomy" id="2212470"/>
    <lineage>
        <taxon>Bacteria</taxon>
        <taxon>Candidatus Eiseniibacteriota</taxon>
    </lineage>
</organism>
<comment type="catalytic activity">
    <reaction evidence="4">
        <text>lipid IVA (E. coli) + CMP-3-deoxy-beta-D-manno-octulosonate = alpha-Kdo-(2-&gt;6)-lipid IVA (E. coli) + CMP + H(+)</text>
        <dbReference type="Rhea" id="RHEA:28066"/>
        <dbReference type="ChEBI" id="CHEBI:15378"/>
        <dbReference type="ChEBI" id="CHEBI:58603"/>
        <dbReference type="ChEBI" id="CHEBI:60364"/>
        <dbReference type="ChEBI" id="CHEBI:60377"/>
        <dbReference type="ChEBI" id="CHEBI:85987"/>
        <dbReference type="EC" id="2.4.99.12"/>
    </reaction>
</comment>
<evidence type="ECO:0000313" key="6">
    <source>
        <dbReference type="EMBL" id="TMQ66637.1"/>
    </source>
</evidence>
<accession>A0A538TSP1</accession>